<reference evidence="1 2" key="1">
    <citation type="submission" date="2018-09" db="EMBL/GenBank/DDBJ databases">
        <authorList>
            <person name="Zhu H."/>
        </authorList>
    </citation>
    <scope>NUCLEOTIDE SEQUENCE [LARGE SCALE GENOMIC DNA]</scope>
    <source>
        <strain evidence="1 2">K1S02-6</strain>
    </source>
</reference>
<dbReference type="RefSeq" id="WP_119956626.1">
    <property type="nucleotide sequence ID" value="NZ_QYUR01000008.1"/>
</dbReference>
<proteinExistence type="predicted"/>
<evidence type="ECO:0000313" key="2">
    <source>
        <dbReference type="Proteomes" id="UP000284021"/>
    </source>
</evidence>
<protein>
    <submittedName>
        <fullName evidence="1">Uncharacterized protein</fullName>
    </submittedName>
</protein>
<dbReference type="OrthoDB" id="6890042at2"/>
<dbReference type="AlphaFoldDB" id="A0A418X8K6"/>
<gene>
    <name evidence="1" type="ORF">D3879_23490</name>
</gene>
<keyword evidence="2" id="KW-1185">Reference proteome</keyword>
<accession>A0A418X8K6</accession>
<sequence>MRLASQAFQPYSCITNVNASDDSFGFRVLDIACAQVLSVPHIPSTQYTNPLRLAGVIEQVRLDLQYQGRHLEDWTMPFIPDPSGLPEMPPNY</sequence>
<dbReference type="Proteomes" id="UP000284021">
    <property type="component" value="Unassembled WGS sequence"/>
</dbReference>
<evidence type="ECO:0000313" key="1">
    <source>
        <dbReference type="EMBL" id="RJG08826.1"/>
    </source>
</evidence>
<dbReference type="EMBL" id="QYUR01000008">
    <property type="protein sequence ID" value="RJG08826.1"/>
    <property type="molecule type" value="Genomic_DNA"/>
</dbReference>
<organism evidence="1 2">
    <name type="scientific">Pseudomonas cavernicola</name>
    <dbReference type="NCBI Taxonomy" id="2320866"/>
    <lineage>
        <taxon>Bacteria</taxon>
        <taxon>Pseudomonadati</taxon>
        <taxon>Pseudomonadota</taxon>
        <taxon>Gammaproteobacteria</taxon>
        <taxon>Pseudomonadales</taxon>
        <taxon>Pseudomonadaceae</taxon>
        <taxon>Pseudomonas</taxon>
    </lineage>
</organism>
<comment type="caution">
    <text evidence="1">The sequence shown here is derived from an EMBL/GenBank/DDBJ whole genome shotgun (WGS) entry which is preliminary data.</text>
</comment>
<name>A0A418X8K6_9PSED</name>